<evidence type="ECO:0000256" key="6">
    <source>
        <dbReference type="ARBA" id="ARBA00023014"/>
    </source>
</evidence>
<evidence type="ECO:0000256" key="3">
    <source>
        <dbReference type="ARBA" id="ARBA00022723"/>
    </source>
</evidence>
<keyword evidence="3" id="KW-0479">Metal-binding</keyword>
<dbReference type="GO" id="GO:0043818">
    <property type="term" value="F:precorrin-3B synthase activity"/>
    <property type="evidence" value="ECO:0007669"/>
    <property type="project" value="UniProtKB-EC"/>
</dbReference>
<dbReference type="InterPro" id="IPR051329">
    <property type="entry name" value="NIR_SIR_4Fe-4S"/>
</dbReference>
<dbReference type="InterPro" id="IPR045854">
    <property type="entry name" value="NO2/SO3_Rdtase_4Fe4S_sf"/>
</dbReference>
<accession>A0A432VC33</accession>
<keyword evidence="2" id="KW-0349">Heme</keyword>
<keyword evidence="10" id="KW-1185">Reference proteome</keyword>
<keyword evidence="1" id="KW-0004">4Fe-4S</keyword>
<evidence type="ECO:0000256" key="2">
    <source>
        <dbReference type="ARBA" id="ARBA00022617"/>
    </source>
</evidence>
<dbReference type="PANTHER" id="PTHR32439:SF9">
    <property type="entry name" value="BLR3264 PROTEIN"/>
    <property type="match status" value="1"/>
</dbReference>
<evidence type="ECO:0000256" key="1">
    <source>
        <dbReference type="ARBA" id="ARBA00022485"/>
    </source>
</evidence>
<evidence type="ECO:0000259" key="8">
    <source>
        <dbReference type="Pfam" id="PF03460"/>
    </source>
</evidence>
<dbReference type="Proteomes" id="UP000281647">
    <property type="component" value="Unassembled WGS sequence"/>
</dbReference>
<dbReference type="AlphaFoldDB" id="A0A432VC33"/>
<reference evidence="9 10" key="1">
    <citation type="submission" date="2018-11" db="EMBL/GenBank/DDBJ databases">
        <title>Pseudaminobacter arsenicus sp. nov., an arsenic-resistant bacterium isolated from arsenic-rich aquifers.</title>
        <authorList>
            <person name="Mu Y."/>
        </authorList>
    </citation>
    <scope>NUCLEOTIDE SEQUENCE [LARGE SCALE GENOMIC DNA]</scope>
    <source>
        <strain evidence="9 10">CB3</strain>
    </source>
</reference>
<dbReference type="RefSeq" id="WP_128625943.1">
    <property type="nucleotide sequence ID" value="NZ_RKST01000001.1"/>
</dbReference>
<evidence type="ECO:0000313" key="9">
    <source>
        <dbReference type="EMBL" id="RUM99705.1"/>
    </source>
</evidence>
<gene>
    <name evidence="9" type="primary">cobG</name>
    <name evidence="9" type="ORF">EET67_02115</name>
</gene>
<keyword evidence="6" id="KW-0411">Iron-sulfur</keyword>
<dbReference type="SUPFAM" id="SSF56014">
    <property type="entry name" value="Nitrite and sulphite reductase 4Fe-4S domain-like"/>
    <property type="match status" value="2"/>
</dbReference>
<dbReference type="InterPro" id="IPR036136">
    <property type="entry name" value="Nit/Sulf_reduc_fer-like_dom_sf"/>
</dbReference>
<comment type="caution">
    <text evidence="9">The sequence shown here is derived from an EMBL/GenBank/DDBJ whole genome shotgun (WGS) entry which is preliminary data.</text>
</comment>
<dbReference type="EC" id="1.14.13.83" evidence="9"/>
<sequence length="498" mass="51211">MSAFARRGACPSISRPMQTGDGLLVRLNPVAGSLSPKTLIGLCESALRHGNGMMEVTARGSLQIRGLTAQSAPSLAAEVDGLGIAARTSVPVETGPLAGLDPQEISTPMALAESIRQEIAASGLADRLGPKVSVVVDGGGQLNMNSVPADVRLVAVTKQDWLLAIAGDAHNCTPIGSFNEADALTAALTILQAIAGLGPEGRARDLDEKHLGELLHQLESLSSFTPPSVLPDISPSRGEISRHRLFQPLSAPPAPSYADNSSGEPGASIISPLEGEMSGRTEGGNIEHPSPIGIFTLHATLALGLGLPFGSIPADRLIALAKEALCLGATEIRVAPQRALLVLGLSETACASLQNSAKKLGFIIDADDPRCGIAACVGAPACASGHIATRQIAESIARDAGDLLDPPFVLHVSGCAKGCAHPGAAALTLVGSEAQHVGLVLTGTARDEPAAYVPTDRLARGFRRMAAALRIERHASETTATCLARMGHARVAAFFQQG</sequence>
<dbReference type="GO" id="GO:0051539">
    <property type="term" value="F:4 iron, 4 sulfur cluster binding"/>
    <property type="evidence" value="ECO:0007669"/>
    <property type="project" value="UniProtKB-KW"/>
</dbReference>
<dbReference type="OrthoDB" id="7459360at2"/>
<dbReference type="GO" id="GO:0046872">
    <property type="term" value="F:metal ion binding"/>
    <property type="evidence" value="ECO:0007669"/>
    <property type="project" value="UniProtKB-KW"/>
</dbReference>
<dbReference type="Gene3D" id="3.30.413.10">
    <property type="entry name" value="Sulfite Reductase Hemoprotein, domain 1"/>
    <property type="match status" value="1"/>
</dbReference>
<dbReference type="InterPro" id="IPR012798">
    <property type="entry name" value="Cbl_synth_CobG-like"/>
</dbReference>
<dbReference type="EMBL" id="RKST01000001">
    <property type="protein sequence ID" value="RUM99705.1"/>
    <property type="molecule type" value="Genomic_DNA"/>
</dbReference>
<dbReference type="NCBIfam" id="TIGR02435">
    <property type="entry name" value="CobG"/>
    <property type="match status" value="1"/>
</dbReference>
<dbReference type="PANTHER" id="PTHR32439">
    <property type="entry name" value="FERREDOXIN--NITRITE REDUCTASE, CHLOROPLASTIC"/>
    <property type="match status" value="1"/>
</dbReference>
<dbReference type="SUPFAM" id="SSF55124">
    <property type="entry name" value="Nitrite/Sulfite reductase N-terminal domain-like"/>
    <property type="match status" value="2"/>
</dbReference>
<keyword evidence="4 9" id="KW-0560">Oxidoreductase</keyword>
<proteinExistence type="predicted"/>
<evidence type="ECO:0000256" key="4">
    <source>
        <dbReference type="ARBA" id="ARBA00023002"/>
    </source>
</evidence>
<feature type="region of interest" description="Disordered" evidence="7">
    <location>
        <begin position="251"/>
        <end position="285"/>
    </location>
</feature>
<protein>
    <submittedName>
        <fullName evidence="9">Precorrin-3B synthase</fullName>
        <ecNumber evidence="9">1.14.13.83</ecNumber>
    </submittedName>
</protein>
<keyword evidence="5" id="KW-0408">Iron</keyword>
<feature type="domain" description="Nitrite/Sulfite reductase ferredoxin-like" evidence="8">
    <location>
        <begin position="15"/>
        <end position="79"/>
    </location>
</feature>
<name>A0A432VC33_9HYPH</name>
<evidence type="ECO:0000256" key="5">
    <source>
        <dbReference type="ARBA" id="ARBA00023004"/>
    </source>
</evidence>
<evidence type="ECO:0000256" key="7">
    <source>
        <dbReference type="SAM" id="MobiDB-lite"/>
    </source>
</evidence>
<dbReference type="InterPro" id="IPR005117">
    <property type="entry name" value="NiRdtase/SiRdtase_haem-b_fer"/>
</dbReference>
<evidence type="ECO:0000313" key="10">
    <source>
        <dbReference type="Proteomes" id="UP000281647"/>
    </source>
</evidence>
<dbReference type="Pfam" id="PF03460">
    <property type="entry name" value="NIR_SIR_ferr"/>
    <property type="match status" value="1"/>
</dbReference>
<dbReference type="Gene3D" id="3.90.480.20">
    <property type="match status" value="1"/>
</dbReference>
<organism evidence="9 10">
    <name type="scientific">Borborobacter arsenicus</name>
    <dbReference type="NCBI Taxonomy" id="1851146"/>
    <lineage>
        <taxon>Bacteria</taxon>
        <taxon>Pseudomonadati</taxon>
        <taxon>Pseudomonadota</taxon>
        <taxon>Alphaproteobacteria</taxon>
        <taxon>Hyphomicrobiales</taxon>
        <taxon>Phyllobacteriaceae</taxon>
        <taxon>Borborobacter</taxon>
    </lineage>
</organism>